<evidence type="ECO:0000256" key="1">
    <source>
        <dbReference type="ARBA" id="ARBA00009437"/>
    </source>
</evidence>
<dbReference type="InterPro" id="IPR005119">
    <property type="entry name" value="LysR_subst-bd"/>
</dbReference>
<dbReference type="InterPro" id="IPR000847">
    <property type="entry name" value="LysR_HTH_N"/>
</dbReference>
<keyword evidence="4" id="KW-0804">Transcription</keyword>
<dbReference type="Pfam" id="PF00126">
    <property type="entry name" value="HTH_1"/>
    <property type="match status" value="1"/>
</dbReference>
<dbReference type="Pfam" id="PF03466">
    <property type="entry name" value="LysR_substrate"/>
    <property type="match status" value="1"/>
</dbReference>
<evidence type="ECO:0000313" key="7">
    <source>
        <dbReference type="Proteomes" id="UP000028488"/>
    </source>
</evidence>
<accession>A0A076EKG1</accession>
<dbReference type="RefSeq" id="WP_128970048.1">
    <property type="nucleotide sequence ID" value="NZ_CP008947.1"/>
</dbReference>
<dbReference type="Gene3D" id="3.40.190.290">
    <property type="match status" value="1"/>
</dbReference>
<keyword evidence="3" id="KW-0238">DNA-binding</keyword>
<sequence length="305" mass="32332">MRLTQLHYFDSAVRLGSLRAAADHLGVSQPTLSEQLRALEEELGVVLLVRGRRGVTVTTAGEAILDNVHSALAAETAIRQQASAITGLSQGLTRIGSIGIVARTFLPGVMSRLVAAHPGLEFQVLEAGSVDIRRDVLSGDLDLGLIARRPDEPADTVSGLHVVPLLTTRVLVCAPKGHPLSTVDEVTMDQLAAYPLVLFPENFVLRRVVDEHFGSRTPMIVQAGTLETLHAMVAAGLGVALEAELGSRIPAPRIDLVGVPFAGPPSTLEISLIYRNAVRPSSSATAVIGLTRKAAAQWRDNDPAP</sequence>
<organism evidence="6 7">
    <name type="scientific">Rhodococcus opacus</name>
    <name type="common">Nocardia opaca</name>
    <dbReference type="NCBI Taxonomy" id="37919"/>
    <lineage>
        <taxon>Bacteria</taxon>
        <taxon>Bacillati</taxon>
        <taxon>Actinomycetota</taxon>
        <taxon>Actinomycetes</taxon>
        <taxon>Mycobacteriales</taxon>
        <taxon>Nocardiaceae</taxon>
        <taxon>Rhodococcus</taxon>
    </lineage>
</organism>
<dbReference type="GO" id="GO:0003677">
    <property type="term" value="F:DNA binding"/>
    <property type="evidence" value="ECO:0007669"/>
    <property type="project" value="UniProtKB-KW"/>
</dbReference>
<dbReference type="SUPFAM" id="SSF46785">
    <property type="entry name" value="Winged helix' DNA-binding domain"/>
    <property type="match status" value="1"/>
</dbReference>
<name>A0A076EKG1_RHOOP</name>
<dbReference type="Gene3D" id="1.10.10.10">
    <property type="entry name" value="Winged helix-like DNA-binding domain superfamily/Winged helix DNA-binding domain"/>
    <property type="match status" value="1"/>
</dbReference>
<gene>
    <name evidence="6" type="ORF">EP51_14610</name>
</gene>
<dbReference type="AlphaFoldDB" id="A0A076EKG1"/>
<dbReference type="PRINTS" id="PR00039">
    <property type="entry name" value="HTHLYSR"/>
</dbReference>
<dbReference type="GO" id="GO:0003700">
    <property type="term" value="F:DNA-binding transcription factor activity"/>
    <property type="evidence" value="ECO:0007669"/>
    <property type="project" value="InterPro"/>
</dbReference>
<dbReference type="PANTHER" id="PTHR30419">
    <property type="entry name" value="HTH-TYPE TRANSCRIPTIONAL REGULATOR YBHD"/>
    <property type="match status" value="1"/>
</dbReference>
<protein>
    <recommendedName>
        <fullName evidence="5">HTH lysR-type domain-containing protein</fullName>
    </recommendedName>
</protein>
<dbReference type="SUPFAM" id="SSF53850">
    <property type="entry name" value="Periplasmic binding protein-like II"/>
    <property type="match status" value="1"/>
</dbReference>
<evidence type="ECO:0000259" key="5">
    <source>
        <dbReference type="PROSITE" id="PS50931"/>
    </source>
</evidence>
<dbReference type="EMBL" id="CP008947">
    <property type="protein sequence ID" value="AII05758.1"/>
    <property type="molecule type" value="Genomic_DNA"/>
</dbReference>
<dbReference type="PROSITE" id="PS50931">
    <property type="entry name" value="HTH_LYSR"/>
    <property type="match status" value="1"/>
</dbReference>
<evidence type="ECO:0000256" key="2">
    <source>
        <dbReference type="ARBA" id="ARBA00023015"/>
    </source>
</evidence>
<comment type="similarity">
    <text evidence="1">Belongs to the LysR transcriptional regulatory family.</text>
</comment>
<dbReference type="FunFam" id="1.10.10.10:FF:000001">
    <property type="entry name" value="LysR family transcriptional regulator"/>
    <property type="match status" value="1"/>
</dbReference>
<reference evidence="6 7" key="1">
    <citation type="submission" date="2014-07" db="EMBL/GenBank/DDBJ databases">
        <title>Genome Sequence of Rhodococcus opacus Strain R7, a Biodegrader of Mono- and Polycyclic Aromatic Hydrocarbons.</title>
        <authorList>
            <person name="Di Gennaro P."/>
            <person name="Zampolli J."/>
            <person name="Presti I."/>
            <person name="Cappelletti M."/>
            <person name="D'Ursi P."/>
            <person name="Orro A."/>
            <person name="Mezzelani A."/>
            <person name="Milanesi L."/>
        </authorList>
    </citation>
    <scope>NUCLEOTIDE SEQUENCE [LARGE SCALE GENOMIC DNA]</scope>
    <source>
        <strain evidence="6 7">R7</strain>
    </source>
</reference>
<dbReference type="InterPro" id="IPR050950">
    <property type="entry name" value="HTH-type_LysR_regulators"/>
</dbReference>
<proteinExistence type="inferred from homology"/>
<dbReference type="Proteomes" id="UP000028488">
    <property type="component" value="Chromosome"/>
</dbReference>
<keyword evidence="2" id="KW-0805">Transcription regulation</keyword>
<dbReference type="InterPro" id="IPR036390">
    <property type="entry name" value="WH_DNA-bd_sf"/>
</dbReference>
<dbReference type="CDD" id="cd05466">
    <property type="entry name" value="PBP2_LTTR_substrate"/>
    <property type="match status" value="1"/>
</dbReference>
<evidence type="ECO:0000256" key="3">
    <source>
        <dbReference type="ARBA" id="ARBA00023125"/>
    </source>
</evidence>
<dbReference type="InterPro" id="IPR036388">
    <property type="entry name" value="WH-like_DNA-bd_sf"/>
</dbReference>
<evidence type="ECO:0000256" key="4">
    <source>
        <dbReference type="ARBA" id="ARBA00023163"/>
    </source>
</evidence>
<dbReference type="GO" id="GO:0005829">
    <property type="term" value="C:cytosol"/>
    <property type="evidence" value="ECO:0007669"/>
    <property type="project" value="TreeGrafter"/>
</dbReference>
<dbReference type="eggNOG" id="COG0583">
    <property type="taxonomic scope" value="Bacteria"/>
</dbReference>
<evidence type="ECO:0000313" key="6">
    <source>
        <dbReference type="EMBL" id="AII05758.1"/>
    </source>
</evidence>
<feature type="domain" description="HTH lysR-type" evidence="5">
    <location>
        <begin position="1"/>
        <end position="58"/>
    </location>
</feature>